<dbReference type="Proteomes" id="UP000694005">
    <property type="component" value="Chromosome A02"/>
</dbReference>
<dbReference type="EMBL" id="LR031573">
    <property type="protein sequence ID" value="VDC89728.1"/>
    <property type="molecule type" value="Genomic_DNA"/>
</dbReference>
<sequence length="61" mass="7210">ITCFASPSTQNFTTKATKSLVTTNHELQCLYEPYEAWNQNLSFFWINLKRENERDVICVHK</sequence>
<protein>
    <submittedName>
        <fullName evidence="1">Uncharacterized protein</fullName>
    </submittedName>
</protein>
<dbReference type="Gramene" id="A02p30610.2_BraZ1">
    <property type="protein sequence ID" value="A02p30610.2_BraZ1.CDS.1"/>
    <property type="gene ID" value="A02g30610.2_BraZ1"/>
</dbReference>
<gene>
    <name evidence="2" type="ORF">BRAA02T07466Z</name>
    <name evidence="1" type="ORF">BRAPAZ1V2_A02P30610.2</name>
</gene>
<evidence type="ECO:0000313" key="2">
    <source>
        <dbReference type="EMBL" id="VDC89728.1"/>
    </source>
</evidence>
<reference evidence="2" key="1">
    <citation type="submission" date="2018-11" db="EMBL/GenBank/DDBJ databases">
        <authorList>
            <consortium name="Genoscope - CEA"/>
            <person name="William W."/>
        </authorList>
    </citation>
    <scope>NUCLEOTIDE SEQUENCE</scope>
</reference>
<dbReference type="AlphaFoldDB" id="A0A3P6B060"/>
<accession>A0A3P6B060</accession>
<dbReference type="EMBL" id="LS974618">
    <property type="protein sequence ID" value="CAG7894109.1"/>
    <property type="molecule type" value="Genomic_DNA"/>
</dbReference>
<feature type="non-terminal residue" evidence="2">
    <location>
        <position position="1"/>
    </location>
</feature>
<name>A0A3P6B060_BRACM</name>
<evidence type="ECO:0000313" key="1">
    <source>
        <dbReference type="EMBL" id="CAG7894109.1"/>
    </source>
</evidence>
<organism evidence="2">
    <name type="scientific">Brassica campestris</name>
    <name type="common">Field mustard</name>
    <dbReference type="NCBI Taxonomy" id="3711"/>
    <lineage>
        <taxon>Eukaryota</taxon>
        <taxon>Viridiplantae</taxon>
        <taxon>Streptophyta</taxon>
        <taxon>Embryophyta</taxon>
        <taxon>Tracheophyta</taxon>
        <taxon>Spermatophyta</taxon>
        <taxon>Magnoliopsida</taxon>
        <taxon>eudicotyledons</taxon>
        <taxon>Gunneridae</taxon>
        <taxon>Pentapetalae</taxon>
        <taxon>rosids</taxon>
        <taxon>malvids</taxon>
        <taxon>Brassicales</taxon>
        <taxon>Brassicaceae</taxon>
        <taxon>Brassiceae</taxon>
        <taxon>Brassica</taxon>
    </lineage>
</organism>
<proteinExistence type="predicted"/>